<feature type="transmembrane region" description="Helical" evidence="5">
    <location>
        <begin position="309"/>
        <end position="329"/>
    </location>
</feature>
<feature type="transmembrane region" description="Helical" evidence="5">
    <location>
        <begin position="6"/>
        <end position="25"/>
    </location>
</feature>
<feature type="transmembrane region" description="Helical" evidence="5">
    <location>
        <begin position="37"/>
        <end position="54"/>
    </location>
</feature>
<dbReference type="Proteomes" id="UP000054516">
    <property type="component" value="Unassembled WGS sequence"/>
</dbReference>
<dbReference type="OrthoDB" id="1077582at2759"/>
<dbReference type="Pfam" id="PF13813">
    <property type="entry name" value="MBOAT_2"/>
    <property type="match status" value="1"/>
</dbReference>
<keyword evidence="3 5" id="KW-1133">Transmembrane helix</keyword>
<evidence type="ECO:0000256" key="5">
    <source>
        <dbReference type="SAM" id="Phobius"/>
    </source>
</evidence>
<sequence>MEYIRLLTPSIYPITHLFLSFLVFHSALHTSSYRRRLLLLPFFLLFAIFSFRQSTRLRFSPTAASIWAQSVALNIVHVLSLFLIEKWPTPGRSRAVGSWYSSLGASYRLWSNPRLIPAAKASSAGAKQESLVTFLILRIPKLLLYYYAARHAQPWLLKATIVALRAEDVAETALFTRLSDLTLREAAVRSHIAVAWAWDNFVMMDGLHTALATVMVVSGFDQPEDWPRLFGGLPNTCGLRNFWSRFWHRLARRPYTNCGHAVSRGMGSVGLPRPSILSDTVVAFMVFLISGLSHAAVSRQMGWKDWLDVKWFLLNFVACLVENMVLRVARQVAVKIGRQRELVACETSWLGWLLGFSWVFGFFFWSVPLWQFPRLHTELVKAGRWSAIMSHLESLNVK</sequence>
<evidence type="ECO:0000313" key="7">
    <source>
        <dbReference type="EMBL" id="GAP84640.1"/>
    </source>
</evidence>
<evidence type="ECO:0000256" key="1">
    <source>
        <dbReference type="ARBA" id="ARBA00004141"/>
    </source>
</evidence>
<dbReference type="AlphaFoldDB" id="A0A1S7UMR9"/>
<evidence type="ECO:0000256" key="2">
    <source>
        <dbReference type="ARBA" id="ARBA00022692"/>
    </source>
</evidence>
<reference evidence="7" key="1">
    <citation type="submission" date="2016-03" db="EMBL/GenBank/DDBJ databases">
        <title>Draft genome sequence of Rosellinia necatrix.</title>
        <authorList>
            <person name="Kanematsu S."/>
        </authorList>
    </citation>
    <scope>NUCLEOTIDE SEQUENCE [LARGE SCALE GENOMIC DNA]</scope>
    <source>
        <strain evidence="7">W97</strain>
    </source>
</reference>
<name>A0A1S7UMR9_ROSNE</name>
<dbReference type="OMA" id="ARECLNV"/>
<feature type="transmembrane region" description="Helical" evidence="5">
    <location>
        <begin position="66"/>
        <end position="84"/>
    </location>
</feature>
<keyword evidence="8" id="KW-1185">Reference proteome</keyword>
<dbReference type="GO" id="GO:0016020">
    <property type="term" value="C:membrane"/>
    <property type="evidence" value="ECO:0007669"/>
    <property type="project" value="UniProtKB-SubCell"/>
</dbReference>
<evidence type="ECO:0000256" key="3">
    <source>
        <dbReference type="ARBA" id="ARBA00022989"/>
    </source>
</evidence>
<evidence type="ECO:0000259" key="6">
    <source>
        <dbReference type="Pfam" id="PF13813"/>
    </source>
</evidence>
<evidence type="ECO:0000313" key="8">
    <source>
        <dbReference type="Proteomes" id="UP000054516"/>
    </source>
</evidence>
<protein>
    <submittedName>
        <fullName evidence="7">Putative G-protein coupled receptor 64</fullName>
    </submittedName>
</protein>
<dbReference type="EMBL" id="DF977456">
    <property type="protein sequence ID" value="GAP84640.1"/>
    <property type="molecule type" value="Genomic_DNA"/>
</dbReference>
<gene>
    <name evidence="7" type="ORF">SAMD00023353_1101760</name>
</gene>
<keyword evidence="7" id="KW-0675">Receptor</keyword>
<accession>A0A1S7UMR9</accession>
<evidence type="ECO:0000256" key="4">
    <source>
        <dbReference type="ARBA" id="ARBA00023136"/>
    </source>
</evidence>
<feature type="transmembrane region" description="Helical" evidence="5">
    <location>
        <begin position="276"/>
        <end position="297"/>
    </location>
</feature>
<keyword evidence="4 5" id="KW-0472">Membrane</keyword>
<dbReference type="STRING" id="77044.A0A1S7UMR9"/>
<feature type="transmembrane region" description="Helical" evidence="5">
    <location>
        <begin position="349"/>
        <end position="370"/>
    </location>
</feature>
<organism evidence="7">
    <name type="scientific">Rosellinia necatrix</name>
    <name type="common">White root-rot fungus</name>
    <dbReference type="NCBI Taxonomy" id="77044"/>
    <lineage>
        <taxon>Eukaryota</taxon>
        <taxon>Fungi</taxon>
        <taxon>Dikarya</taxon>
        <taxon>Ascomycota</taxon>
        <taxon>Pezizomycotina</taxon>
        <taxon>Sordariomycetes</taxon>
        <taxon>Xylariomycetidae</taxon>
        <taxon>Xylariales</taxon>
        <taxon>Xylariaceae</taxon>
        <taxon>Rosellinia</taxon>
    </lineage>
</organism>
<dbReference type="InterPro" id="IPR032805">
    <property type="entry name" value="Wax_synthase_dom"/>
</dbReference>
<keyword evidence="2 5" id="KW-0812">Transmembrane</keyword>
<comment type="subcellular location">
    <subcellularLocation>
        <location evidence="1">Membrane</location>
        <topology evidence="1">Multi-pass membrane protein</topology>
    </subcellularLocation>
</comment>
<proteinExistence type="predicted"/>
<feature type="domain" description="Wax synthase" evidence="6">
    <location>
        <begin position="226"/>
        <end position="313"/>
    </location>
</feature>